<dbReference type="RefSeq" id="WP_191739737.1">
    <property type="nucleotide sequence ID" value="NZ_JACSQB010000048.1"/>
</dbReference>
<gene>
    <name evidence="1" type="ORF">H9637_06880</name>
</gene>
<dbReference type="Gene3D" id="3.40.50.150">
    <property type="entry name" value="Vaccinia Virus protein VP39"/>
    <property type="match status" value="1"/>
</dbReference>
<dbReference type="Proteomes" id="UP000627166">
    <property type="component" value="Unassembled WGS sequence"/>
</dbReference>
<keyword evidence="1" id="KW-0808">Transferase</keyword>
<dbReference type="InterPro" id="IPR029063">
    <property type="entry name" value="SAM-dependent_MTases_sf"/>
</dbReference>
<accession>A0ABR8YR84</accession>
<evidence type="ECO:0000313" key="1">
    <source>
        <dbReference type="EMBL" id="MBD8046768.1"/>
    </source>
</evidence>
<protein>
    <submittedName>
        <fullName evidence="1">DNA cytosine methyltransferase</fullName>
    </submittedName>
</protein>
<sequence>MYVVSLNQNNKGEIQMIKVLSLFSGIGAFEKALENLGIEH</sequence>
<reference evidence="1 2" key="1">
    <citation type="submission" date="2020-08" db="EMBL/GenBank/DDBJ databases">
        <title>A Genomic Blueprint of the Chicken Gut Microbiome.</title>
        <authorList>
            <person name="Gilroy R."/>
            <person name="Ravi A."/>
            <person name="Getino M."/>
            <person name="Pursley I."/>
            <person name="Horton D.L."/>
            <person name="Alikhan N.-F."/>
            <person name="Baker D."/>
            <person name="Gharbi K."/>
            <person name="Hall N."/>
            <person name="Watson M."/>
            <person name="Adriaenssens E.M."/>
            <person name="Foster-Nyarko E."/>
            <person name="Jarju S."/>
            <person name="Secka A."/>
            <person name="Antonio M."/>
            <person name="Oren A."/>
            <person name="Chaudhuri R."/>
            <person name="La Ragione R.M."/>
            <person name="Hildebrand F."/>
            <person name="Pallen M.J."/>
        </authorList>
    </citation>
    <scope>NUCLEOTIDE SEQUENCE [LARGE SCALE GENOMIC DNA]</scope>
    <source>
        <strain evidence="1 2">N37</strain>
    </source>
</reference>
<organism evidence="1 2">
    <name type="scientific">Clostridium faecium</name>
    <dbReference type="NCBI Taxonomy" id="2762223"/>
    <lineage>
        <taxon>Bacteria</taxon>
        <taxon>Bacillati</taxon>
        <taxon>Bacillota</taxon>
        <taxon>Clostridia</taxon>
        <taxon>Eubacteriales</taxon>
        <taxon>Clostridiaceae</taxon>
        <taxon>Clostridium</taxon>
    </lineage>
</organism>
<keyword evidence="1" id="KW-0489">Methyltransferase</keyword>
<evidence type="ECO:0000313" key="2">
    <source>
        <dbReference type="Proteomes" id="UP000627166"/>
    </source>
</evidence>
<name>A0ABR8YR84_9CLOT</name>
<dbReference type="GO" id="GO:0032259">
    <property type="term" value="P:methylation"/>
    <property type="evidence" value="ECO:0007669"/>
    <property type="project" value="UniProtKB-KW"/>
</dbReference>
<proteinExistence type="predicted"/>
<comment type="caution">
    <text evidence="1">The sequence shown here is derived from an EMBL/GenBank/DDBJ whole genome shotgun (WGS) entry which is preliminary data.</text>
</comment>
<keyword evidence="2" id="KW-1185">Reference proteome</keyword>
<dbReference type="EMBL" id="JACSQB010000048">
    <property type="protein sequence ID" value="MBD8046768.1"/>
    <property type="molecule type" value="Genomic_DNA"/>
</dbReference>
<dbReference type="GO" id="GO:0008168">
    <property type="term" value="F:methyltransferase activity"/>
    <property type="evidence" value="ECO:0007669"/>
    <property type="project" value="UniProtKB-KW"/>
</dbReference>